<dbReference type="InterPro" id="IPR024977">
    <property type="entry name" value="Apc4-like_WD40_dom"/>
</dbReference>
<feature type="repeat" description="WD" evidence="4">
    <location>
        <begin position="74"/>
        <end position="115"/>
    </location>
</feature>
<keyword evidence="7" id="KW-1185">Reference proteome</keyword>
<dbReference type="SUPFAM" id="SSF50978">
    <property type="entry name" value="WD40 repeat-like"/>
    <property type="match status" value="1"/>
</dbReference>
<dbReference type="PROSITE" id="PS50294">
    <property type="entry name" value="WD_REPEATS_REGION"/>
    <property type="match status" value="1"/>
</dbReference>
<dbReference type="Gene3D" id="2.130.10.10">
    <property type="entry name" value="YVTN repeat-like/Quinoprotein amine dehydrogenase"/>
    <property type="match status" value="1"/>
</dbReference>
<dbReference type="PRINTS" id="PR00320">
    <property type="entry name" value="GPROTEINBRPT"/>
</dbReference>
<evidence type="ECO:0000313" key="6">
    <source>
        <dbReference type="EMBL" id="KAF8899917.1"/>
    </source>
</evidence>
<dbReference type="InterPro" id="IPR015943">
    <property type="entry name" value="WD40/YVTN_repeat-like_dom_sf"/>
</dbReference>
<evidence type="ECO:0000256" key="3">
    <source>
        <dbReference type="ARBA" id="ARBA00022737"/>
    </source>
</evidence>
<sequence length="361" mass="39321">MSFFSNTGTSSAVVATSNSSATADKDIEVVDPPTDSISSLSFSSQADYLAVGSWDNSVRIYEVGAGGQTQGKAMYQHSGPVLDVCWNKDGTKIFSGGADNAGRMFDVTTGQTTQVAQHDAPIKVVGWVDAPQTGILATGSWDKTIKYWDLRTANPVATVQLPERCYSFDIQYPLMVVGTAERHIQIFNLTNPNTAYKTIQSPLKWQTRVVSCFTTSPANSGFAVGSVEGRVAIQYVEEKDVSSNFSFKCHRRDSVPNNKDQALVYAVNDISFHPVHGTFSTCGSDGTIHFWDKDARTRLKTFDAAPAPIAATAFNRNGNIFAYAVSYDWSKGHSGNTPGLPNKIMLHSCKDEEVRKRAARK</sequence>
<dbReference type="OrthoDB" id="256303at2759"/>
<dbReference type="Pfam" id="PF00400">
    <property type="entry name" value="WD40"/>
    <property type="match status" value="2"/>
</dbReference>
<evidence type="ECO:0000256" key="4">
    <source>
        <dbReference type="PROSITE-ProRule" id="PRU00221"/>
    </source>
</evidence>
<dbReference type="InterPro" id="IPR001680">
    <property type="entry name" value="WD40_rpt"/>
</dbReference>
<accession>A0A9P5TN28</accession>
<comment type="similarity">
    <text evidence="1">Belongs to the WD repeat rae1 family.</text>
</comment>
<feature type="repeat" description="WD" evidence="4">
    <location>
        <begin position="267"/>
        <end position="301"/>
    </location>
</feature>
<dbReference type="InterPro" id="IPR020472">
    <property type="entry name" value="WD40_PAC1"/>
</dbReference>
<keyword evidence="3" id="KW-0677">Repeat</keyword>
<comment type="caution">
    <text evidence="6">The sequence shown here is derived from an EMBL/GenBank/DDBJ whole genome shotgun (WGS) entry which is preliminary data.</text>
</comment>
<proteinExistence type="inferred from homology"/>
<name>A0A9P5TN28_GYMJU</name>
<evidence type="ECO:0000259" key="5">
    <source>
        <dbReference type="Pfam" id="PF12894"/>
    </source>
</evidence>
<dbReference type="AlphaFoldDB" id="A0A9P5TN28"/>
<organism evidence="6 7">
    <name type="scientific">Gymnopilus junonius</name>
    <name type="common">Spectacular rustgill mushroom</name>
    <name type="synonym">Gymnopilus spectabilis subsp. junonius</name>
    <dbReference type="NCBI Taxonomy" id="109634"/>
    <lineage>
        <taxon>Eukaryota</taxon>
        <taxon>Fungi</taxon>
        <taxon>Dikarya</taxon>
        <taxon>Basidiomycota</taxon>
        <taxon>Agaricomycotina</taxon>
        <taxon>Agaricomycetes</taxon>
        <taxon>Agaricomycetidae</taxon>
        <taxon>Agaricales</taxon>
        <taxon>Agaricineae</taxon>
        <taxon>Hymenogastraceae</taxon>
        <taxon>Gymnopilus</taxon>
    </lineage>
</organism>
<dbReference type="SMART" id="SM00320">
    <property type="entry name" value="WD40"/>
    <property type="match status" value="4"/>
</dbReference>
<dbReference type="EMBL" id="JADNYJ010000050">
    <property type="protein sequence ID" value="KAF8899917.1"/>
    <property type="molecule type" value="Genomic_DNA"/>
</dbReference>
<feature type="repeat" description="WD" evidence="4">
    <location>
        <begin position="30"/>
        <end position="63"/>
    </location>
</feature>
<dbReference type="InterPro" id="IPR036322">
    <property type="entry name" value="WD40_repeat_dom_sf"/>
</dbReference>
<dbReference type="Pfam" id="PF12894">
    <property type="entry name" value="ANAPC4_WD40"/>
    <property type="match status" value="1"/>
</dbReference>
<protein>
    <submittedName>
        <fullName evidence="6">WD40-repeat-containing domain protein</fullName>
    </submittedName>
</protein>
<dbReference type="FunFam" id="2.130.10.10:FF:000190">
    <property type="entry name" value="Nuclear pore complex subunit"/>
    <property type="match status" value="1"/>
</dbReference>
<feature type="repeat" description="WD" evidence="4">
    <location>
        <begin position="115"/>
        <end position="158"/>
    </location>
</feature>
<reference evidence="6" key="1">
    <citation type="submission" date="2020-11" db="EMBL/GenBank/DDBJ databases">
        <authorList>
            <consortium name="DOE Joint Genome Institute"/>
            <person name="Ahrendt S."/>
            <person name="Riley R."/>
            <person name="Andreopoulos W."/>
            <person name="LaButti K."/>
            <person name="Pangilinan J."/>
            <person name="Ruiz-duenas F.J."/>
            <person name="Barrasa J.M."/>
            <person name="Sanchez-Garcia M."/>
            <person name="Camarero S."/>
            <person name="Miyauchi S."/>
            <person name="Serrano A."/>
            <person name="Linde D."/>
            <person name="Babiker R."/>
            <person name="Drula E."/>
            <person name="Ayuso-Fernandez I."/>
            <person name="Pacheco R."/>
            <person name="Padilla G."/>
            <person name="Ferreira P."/>
            <person name="Barriuso J."/>
            <person name="Kellner H."/>
            <person name="Castanera R."/>
            <person name="Alfaro M."/>
            <person name="Ramirez L."/>
            <person name="Pisabarro A.G."/>
            <person name="Kuo A."/>
            <person name="Tritt A."/>
            <person name="Lipzen A."/>
            <person name="He G."/>
            <person name="Yan M."/>
            <person name="Ng V."/>
            <person name="Cullen D."/>
            <person name="Martin F."/>
            <person name="Rosso M.-N."/>
            <person name="Henrissat B."/>
            <person name="Hibbett D."/>
            <person name="Martinez A.T."/>
            <person name="Grigoriev I.V."/>
        </authorList>
    </citation>
    <scope>NUCLEOTIDE SEQUENCE</scope>
    <source>
        <strain evidence="6">AH 44721</strain>
    </source>
</reference>
<evidence type="ECO:0000313" key="7">
    <source>
        <dbReference type="Proteomes" id="UP000724874"/>
    </source>
</evidence>
<dbReference type="PROSITE" id="PS50082">
    <property type="entry name" value="WD_REPEATS_2"/>
    <property type="match status" value="4"/>
</dbReference>
<gene>
    <name evidence="6" type="ORF">CPB84DRAFT_1825194</name>
</gene>
<feature type="domain" description="Anaphase-promoting complex subunit 4-like WD40" evidence="5">
    <location>
        <begin position="40"/>
        <end position="128"/>
    </location>
</feature>
<dbReference type="PANTHER" id="PTHR10971">
    <property type="entry name" value="MRNA EXPORT FACTOR AND BUB3"/>
    <property type="match status" value="1"/>
</dbReference>
<keyword evidence="2 4" id="KW-0853">WD repeat</keyword>
<evidence type="ECO:0000256" key="1">
    <source>
        <dbReference type="ARBA" id="ARBA00007830"/>
    </source>
</evidence>
<evidence type="ECO:0000256" key="2">
    <source>
        <dbReference type="ARBA" id="ARBA00022574"/>
    </source>
</evidence>
<dbReference type="Proteomes" id="UP000724874">
    <property type="component" value="Unassembled WGS sequence"/>
</dbReference>